<keyword evidence="5" id="KW-1185">Reference proteome</keyword>
<dbReference type="Gene3D" id="1.10.10.10">
    <property type="entry name" value="Winged helix-like DNA-binding domain superfamily/Winged helix DNA-binding domain"/>
    <property type="match status" value="1"/>
</dbReference>
<dbReference type="InterPro" id="IPR032589">
    <property type="entry name" value="DUF4910"/>
</dbReference>
<dbReference type="InterPro" id="IPR032610">
    <property type="entry name" value="DUF2172"/>
</dbReference>
<keyword evidence="1" id="KW-0862">Zinc</keyword>
<evidence type="ECO:0000313" key="5">
    <source>
        <dbReference type="Proteomes" id="UP000183994"/>
    </source>
</evidence>
<evidence type="ECO:0000313" key="4">
    <source>
        <dbReference type="EMBL" id="SHL14028.1"/>
    </source>
</evidence>
<comment type="cofactor">
    <cofactor evidence="1">
        <name>Zn(2+)</name>
        <dbReference type="ChEBI" id="CHEBI:29105"/>
    </cofactor>
    <text evidence="1">Binds 1 zinc ion per subunit.</text>
</comment>
<feature type="domain" description="DUF4910" evidence="3">
    <location>
        <begin position="34"/>
        <end position="368"/>
    </location>
</feature>
<accession>A0A1M6Y759</accession>
<evidence type="ECO:0000256" key="1">
    <source>
        <dbReference type="PIRSR" id="PIRSR015244-50"/>
    </source>
</evidence>
<organism evidence="4 5">
    <name type="scientific">Desulfatibacillum alkenivorans DSM 16219</name>
    <dbReference type="NCBI Taxonomy" id="1121393"/>
    <lineage>
        <taxon>Bacteria</taxon>
        <taxon>Pseudomonadati</taxon>
        <taxon>Thermodesulfobacteriota</taxon>
        <taxon>Desulfobacteria</taxon>
        <taxon>Desulfobacterales</taxon>
        <taxon>Desulfatibacillaceae</taxon>
        <taxon>Desulfatibacillum</taxon>
    </lineage>
</organism>
<evidence type="ECO:0000259" key="2">
    <source>
        <dbReference type="Pfam" id="PF09940"/>
    </source>
</evidence>
<keyword evidence="4" id="KW-0645">Protease</keyword>
<dbReference type="Gene3D" id="3.50.30.90">
    <property type="match status" value="1"/>
</dbReference>
<proteinExistence type="predicted"/>
<sequence length="477" mass="53852">MSDQYKFDFKPSFDLAMRGGDWSGDPEVCKVMEICRDLHMLDRTLVSDDYDKALEYLGNVIPMKVHAVESGTEVFTWTIPKKWVVREAYVKDASGEKIADFSRHPLYLASYSAPFTGTLTKEELLQRVNTNPDRPAAIPYAYHYYKADWSFCLPHNAVKNLGGGPFEVVVDTALEPGAMKVGEWVVPGNSPDSILFSAHLCHPGQVNDGLAGVALGLVLMQWLAQQPNLHYTYRLIAHPENIGSLCYFFKNPALIPVIKGAVFLEMVGNKNHFKIQRSRQGDSFVDQFMELAVAEVRKPYGVGPFRKVICNDEININGPGINIPCISLTRWPYPEYHTSDDSPDIISMEMVKETLDVCKRFVEMTESNWRPVRKYTGNLFLSKYDLYEDLNKDDTIEQILLAFEGDKTVLEISRDLGLSFDRTADYARRFHEKGLVDLNYGPGDEQACRCGGLSRTTLNWGRIFHNGDKGSQGEENG</sequence>
<dbReference type="Gene3D" id="3.40.630.10">
    <property type="entry name" value="Zn peptidases"/>
    <property type="match status" value="1"/>
</dbReference>
<dbReference type="STRING" id="1121393.SAMN02745216_04687"/>
<dbReference type="Pfam" id="PF16254">
    <property type="entry name" value="DUF4910"/>
    <property type="match status" value="1"/>
</dbReference>
<gene>
    <name evidence="4" type="ORF">SAMN02745216_04687</name>
</gene>
<dbReference type="RefSeq" id="WP_073478672.1">
    <property type="nucleotide sequence ID" value="NZ_FQZU01000047.1"/>
</dbReference>
<dbReference type="GO" id="GO:0004177">
    <property type="term" value="F:aminopeptidase activity"/>
    <property type="evidence" value="ECO:0007669"/>
    <property type="project" value="UniProtKB-KW"/>
</dbReference>
<feature type="domain" description="DUF2172" evidence="2">
    <location>
        <begin position="82"/>
        <end position="172"/>
    </location>
</feature>
<dbReference type="InterPro" id="IPR036388">
    <property type="entry name" value="WH-like_DNA-bd_sf"/>
</dbReference>
<dbReference type="AlphaFoldDB" id="A0A1M6Y759"/>
<keyword evidence="1" id="KW-0479">Metal-binding</keyword>
<feature type="binding site" evidence="1">
    <location>
        <position position="202"/>
    </location>
    <ligand>
        <name>Zn(2+)</name>
        <dbReference type="ChEBI" id="CHEBI:29105"/>
    </ligand>
</feature>
<dbReference type="Proteomes" id="UP000183994">
    <property type="component" value="Unassembled WGS sequence"/>
</dbReference>
<reference evidence="5" key="1">
    <citation type="submission" date="2016-11" db="EMBL/GenBank/DDBJ databases">
        <authorList>
            <person name="Varghese N."/>
            <person name="Submissions S."/>
        </authorList>
    </citation>
    <scope>NUCLEOTIDE SEQUENCE [LARGE SCALE GENOMIC DNA]</scope>
    <source>
        <strain evidence="5">DSM 16219</strain>
    </source>
</reference>
<dbReference type="InterPro" id="IPR012353">
    <property type="entry name" value="UCP015244"/>
</dbReference>
<evidence type="ECO:0000259" key="3">
    <source>
        <dbReference type="Pfam" id="PF16254"/>
    </source>
</evidence>
<protein>
    <submittedName>
        <fullName evidence="4">Aminopeptidase-like domain-containing protein</fullName>
    </submittedName>
</protein>
<keyword evidence="4" id="KW-0378">Hydrolase</keyword>
<dbReference type="EMBL" id="FQZU01000047">
    <property type="protein sequence ID" value="SHL14028.1"/>
    <property type="molecule type" value="Genomic_DNA"/>
</dbReference>
<dbReference type="PIRSF" id="PIRSF015244">
    <property type="entry name" value="UCP015244"/>
    <property type="match status" value="1"/>
</dbReference>
<feature type="binding site" evidence="1">
    <location>
        <position position="208"/>
    </location>
    <ligand>
        <name>Zn(2+)</name>
        <dbReference type="ChEBI" id="CHEBI:29105"/>
    </ligand>
</feature>
<name>A0A1M6Y759_9BACT</name>
<feature type="binding site" evidence="1">
    <location>
        <position position="337"/>
    </location>
    <ligand>
        <name>Zn(2+)</name>
        <dbReference type="ChEBI" id="CHEBI:29105"/>
    </ligand>
</feature>
<keyword evidence="4" id="KW-0031">Aminopeptidase</keyword>
<dbReference type="Pfam" id="PF09940">
    <property type="entry name" value="DUF2172"/>
    <property type="match status" value="1"/>
</dbReference>
<dbReference type="SUPFAM" id="SSF53187">
    <property type="entry name" value="Zn-dependent exopeptidases"/>
    <property type="match status" value="1"/>
</dbReference>
<dbReference type="GO" id="GO:0046872">
    <property type="term" value="F:metal ion binding"/>
    <property type="evidence" value="ECO:0007669"/>
    <property type="project" value="UniProtKB-KW"/>
</dbReference>